<dbReference type="SUPFAM" id="SSF54928">
    <property type="entry name" value="RNA-binding domain, RBD"/>
    <property type="match status" value="1"/>
</dbReference>
<evidence type="ECO:0008006" key="4">
    <source>
        <dbReference type="Google" id="ProtNLM"/>
    </source>
</evidence>
<keyword evidence="3" id="KW-1185">Reference proteome</keyword>
<feature type="region of interest" description="Disordered" evidence="1">
    <location>
        <begin position="48"/>
        <end position="112"/>
    </location>
</feature>
<evidence type="ECO:0000313" key="2">
    <source>
        <dbReference type="EMBL" id="KAL1606900.1"/>
    </source>
</evidence>
<dbReference type="CDD" id="cd12261">
    <property type="entry name" value="RRM1_3_MRN1"/>
    <property type="match status" value="1"/>
</dbReference>
<gene>
    <name evidence="2" type="ORF">SLS59_002598</name>
</gene>
<proteinExistence type="predicted"/>
<feature type="compositionally biased region" description="Polar residues" evidence="1">
    <location>
        <begin position="88"/>
        <end position="99"/>
    </location>
</feature>
<evidence type="ECO:0000313" key="3">
    <source>
        <dbReference type="Proteomes" id="UP001521222"/>
    </source>
</evidence>
<evidence type="ECO:0000256" key="1">
    <source>
        <dbReference type="SAM" id="MobiDB-lite"/>
    </source>
</evidence>
<comment type="caution">
    <text evidence="2">The sequence shown here is derived from an EMBL/GenBank/DDBJ whole genome shotgun (WGS) entry which is preliminary data.</text>
</comment>
<dbReference type="InterPro" id="IPR035979">
    <property type="entry name" value="RBD_domain_sf"/>
</dbReference>
<dbReference type="EMBL" id="JAKIXB020000007">
    <property type="protein sequence ID" value="KAL1606900.1"/>
    <property type="molecule type" value="Genomic_DNA"/>
</dbReference>
<accession>A0ABR3RR52</accession>
<organism evidence="2 3">
    <name type="scientific">Nothophoma quercina</name>
    <dbReference type="NCBI Taxonomy" id="749835"/>
    <lineage>
        <taxon>Eukaryota</taxon>
        <taxon>Fungi</taxon>
        <taxon>Dikarya</taxon>
        <taxon>Ascomycota</taxon>
        <taxon>Pezizomycotina</taxon>
        <taxon>Dothideomycetes</taxon>
        <taxon>Pleosporomycetidae</taxon>
        <taxon>Pleosporales</taxon>
        <taxon>Pleosporineae</taxon>
        <taxon>Didymellaceae</taxon>
        <taxon>Nothophoma</taxon>
    </lineage>
</organism>
<sequence length="349" mass="39254">MHLLKSALFRGGLTMETLNTLLAGESEAAEDDTSQYEYSSEKTFVRPQSVPVTMRALHGNDSPPTSDDTETGSDHLDLPQRRPLHRAYSNNETDSYTENYSEEEEGHKPERQYRERVPVHDQRTILISNLADRTTHKDLADIIRGGRVLDIFLRVDRSATVSFVEGAANFLAHVKRNDVYLHAKRLEFRWADRQFHVPPHVSHKIAGGASRNFIVRSVAGRVNEGQIRDHLEHIHNLVVVDISFKNGDAHVSTNSIHNALFARTCMMSRTVYKGMRIDWAPDECAAPLPQPAIRIRLPAVHVPSMPLPMVNTYALLDTGSDVDSDSQTESYVSKGIRITRNDWANTAVA</sequence>
<dbReference type="Proteomes" id="UP001521222">
    <property type="component" value="Unassembled WGS sequence"/>
</dbReference>
<protein>
    <recommendedName>
        <fullName evidence="4">RRM domain-containing protein</fullName>
    </recommendedName>
</protein>
<name>A0ABR3RR52_9PLEO</name>
<reference evidence="2 3" key="1">
    <citation type="submission" date="2024-02" db="EMBL/GenBank/DDBJ databases">
        <title>De novo assembly and annotation of 12 fungi associated with fruit tree decline syndrome in Ontario, Canada.</title>
        <authorList>
            <person name="Sulman M."/>
            <person name="Ellouze W."/>
            <person name="Ilyukhin E."/>
        </authorList>
    </citation>
    <scope>NUCLEOTIDE SEQUENCE [LARGE SCALE GENOMIC DNA]</scope>
    <source>
        <strain evidence="2 3">M97-236</strain>
    </source>
</reference>